<dbReference type="Proteomes" id="UP000236290">
    <property type="component" value="Unassembled WGS sequence"/>
</dbReference>
<feature type="compositionally biased region" description="Acidic residues" evidence="1">
    <location>
        <begin position="101"/>
        <end position="113"/>
    </location>
</feature>
<reference evidence="2 3" key="1">
    <citation type="submission" date="2017-02" db="EMBL/GenBank/DDBJ databases">
        <title>Genomes of Trichoderma spp. with biocontrol activity.</title>
        <authorList>
            <person name="Gardiner D."/>
            <person name="Kazan K."/>
            <person name="Vos C."/>
            <person name="Harvey P."/>
        </authorList>
    </citation>
    <scope>NUCLEOTIDE SEQUENCE [LARGE SCALE GENOMIC DNA]</scope>
    <source>
        <strain evidence="2 3">Tr1</strain>
    </source>
</reference>
<dbReference type="AlphaFoldDB" id="A0A2K0U4S3"/>
<dbReference type="EMBL" id="MTYI01000090">
    <property type="protein sequence ID" value="PNP52764.1"/>
    <property type="molecule type" value="Genomic_DNA"/>
</dbReference>
<evidence type="ECO:0000313" key="3">
    <source>
        <dbReference type="Proteomes" id="UP000236290"/>
    </source>
</evidence>
<organism evidence="2 3">
    <name type="scientific">Trichoderma harzianum</name>
    <name type="common">Hypocrea lixii</name>
    <dbReference type="NCBI Taxonomy" id="5544"/>
    <lineage>
        <taxon>Eukaryota</taxon>
        <taxon>Fungi</taxon>
        <taxon>Dikarya</taxon>
        <taxon>Ascomycota</taxon>
        <taxon>Pezizomycotina</taxon>
        <taxon>Sordariomycetes</taxon>
        <taxon>Hypocreomycetidae</taxon>
        <taxon>Hypocreales</taxon>
        <taxon>Hypocreaceae</taxon>
        <taxon>Trichoderma</taxon>
    </lineage>
</organism>
<evidence type="ECO:0000256" key="1">
    <source>
        <dbReference type="SAM" id="MobiDB-lite"/>
    </source>
</evidence>
<evidence type="ECO:0000313" key="2">
    <source>
        <dbReference type="EMBL" id="PNP52764.1"/>
    </source>
</evidence>
<proteinExistence type="predicted"/>
<comment type="caution">
    <text evidence="2">The sequence shown here is derived from an EMBL/GenBank/DDBJ whole genome shotgun (WGS) entry which is preliminary data.</text>
</comment>
<name>A0A2K0U4S3_TRIHA</name>
<sequence length="113" mass="12431">MEMVKDVSVRILEEWLTSVEDVLLSWTDVLSASVPTGRESAKLRGFISVFRSARERPALPDEFVSPEDMEDDEAGVLVEDSGDEDLGLENASADVDNQDTVQEDPADAQSDED</sequence>
<feature type="compositionally biased region" description="Acidic residues" evidence="1">
    <location>
        <begin position="64"/>
        <end position="87"/>
    </location>
</feature>
<protein>
    <submittedName>
        <fullName evidence="2">Uncharacterized protein</fullName>
    </submittedName>
</protein>
<accession>A0A2K0U4S3</accession>
<gene>
    <name evidence="2" type="ORF">THARTR1_06605</name>
</gene>
<feature type="region of interest" description="Disordered" evidence="1">
    <location>
        <begin position="59"/>
        <end position="113"/>
    </location>
</feature>